<keyword evidence="7" id="KW-0458">Lysosome</keyword>
<name>A0A8C8BNT8_9STRI</name>
<dbReference type="GO" id="GO:0019216">
    <property type="term" value="P:regulation of lipid metabolic process"/>
    <property type="evidence" value="ECO:0007669"/>
    <property type="project" value="TreeGrafter"/>
</dbReference>
<keyword evidence="5" id="KW-1015">Disulfide bond</keyword>
<proteinExistence type="predicted"/>
<evidence type="ECO:0000256" key="4">
    <source>
        <dbReference type="ARBA" id="ARBA00022729"/>
    </source>
</evidence>
<dbReference type="Proteomes" id="UP000694552">
    <property type="component" value="Unplaced"/>
</dbReference>
<evidence type="ECO:0000256" key="10">
    <source>
        <dbReference type="ARBA" id="ARBA00040265"/>
    </source>
</evidence>
<dbReference type="InterPro" id="IPR007856">
    <property type="entry name" value="SapB_1"/>
</dbReference>
<dbReference type="InterPro" id="IPR008139">
    <property type="entry name" value="SaposinB_dom"/>
</dbReference>
<dbReference type="InterPro" id="IPR011001">
    <property type="entry name" value="Saposin-like"/>
</dbReference>
<dbReference type="AlphaFoldDB" id="A0A8C8BNT8"/>
<evidence type="ECO:0000256" key="2">
    <source>
        <dbReference type="ARBA" id="ARBA00004613"/>
    </source>
</evidence>
<comment type="function">
    <text evidence="8">Saposin-D is a specific sphingomyelin phosphodiesterase activator (EC 3.1.4.12).</text>
</comment>
<dbReference type="PRINTS" id="PR01797">
    <property type="entry name" value="SAPOSIN"/>
</dbReference>
<dbReference type="PROSITE" id="PS50015">
    <property type="entry name" value="SAP_B"/>
    <property type="match status" value="2"/>
</dbReference>
<dbReference type="PANTHER" id="PTHR11480:SF36">
    <property type="entry name" value="PROSAPOSIN"/>
    <property type="match status" value="1"/>
</dbReference>
<dbReference type="SMART" id="SM00162">
    <property type="entry name" value="SAPA"/>
    <property type="match status" value="1"/>
</dbReference>
<dbReference type="Pfam" id="PF05184">
    <property type="entry name" value="SapB_1"/>
    <property type="match status" value="1"/>
</dbReference>
<dbReference type="GO" id="GO:0016020">
    <property type="term" value="C:membrane"/>
    <property type="evidence" value="ECO:0007669"/>
    <property type="project" value="GOC"/>
</dbReference>
<dbReference type="InterPro" id="IPR003119">
    <property type="entry name" value="SAP_A"/>
</dbReference>
<evidence type="ECO:0000259" key="13">
    <source>
        <dbReference type="PROSITE" id="PS51110"/>
    </source>
</evidence>
<evidence type="ECO:0000256" key="1">
    <source>
        <dbReference type="ARBA" id="ARBA00004371"/>
    </source>
</evidence>
<reference evidence="14" key="1">
    <citation type="submission" date="2025-08" db="UniProtKB">
        <authorList>
            <consortium name="Ensembl"/>
        </authorList>
    </citation>
    <scope>IDENTIFICATION</scope>
</reference>
<dbReference type="GO" id="GO:0007193">
    <property type="term" value="P:adenylate cyclase-inhibiting G protein-coupled receptor signaling pathway"/>
    <property type="evidence" value="ECO:0007669"/>
    <property type="project" value="TreeGrafter"/>
</dbReference>
<dbReference type="GO" id="GO:0006665">
    <property type="term" value="P:sphingolipid metabolic process"/>
    <property type="evidence" value="ECO:0007669"/>
    <property type="project" value="InterPro"/>
</dbReference>
<feature type="domain" description="Saposin B-type" evidence="12">
    <location>
        <begin position="57"/>
        <end position="132"/>
    </location>
</feature>
<evidence type="ECO:0000313" key="15">
    <source>
        <dbReference type="Proteomes" id="UP000694552"/>
    </source>
</evidence>
<dbReference type="PROSITE" id="PS51110">
    <property type="entry name" value="SAP_A"/>
    <property type="match status" value="1"/>
</dbReference>
<evidence type="ECO:0000256" key="8">
    <source>
        <dbReference type="ARBA" id="ARBA00037231"/>
    </source>
</evidence>
<protein>
    <recommendedName>
        <fullName evidence="10">Prosaposin</fullName>
    </recommendedName>
</protein>
<dbReference type="GO" id="GO:0005764">
    <property type="term" value="C:lysosome"/>
    <property type="evidence" value="ECO:0007669"/>
    <property type="project" value="InterPro"/>
</dbReference>
<dbReference type="SUPFAM" id="SSF47862">
    <property type="entry name" value="Saposin"/>
    <property type="match status" value="1"/>
</dbReference>
<feature type="domain" description="Saposin A-type" evidence="13">
    <location>
        <begin position="16"/>
        <end position="56"/>
    </location>
</feature>
<dbReference type="GO" id="GO:0005576">
    <property type="term" value="C:extracellular region"/>
    <property type="evidence" value="ECO:0007669"/>
    <property type="project" value="UniProtKB-SubCell"/>
</dbReference>
<keyword evidence="3" id="KW-0964">Secreted</keyword>
<evidence type="ECO:0000256" key="11">
    <source>
        <dbReference type="SAM" id="SignalP"/>
    </source>
</evidence>
<evidence type="ECO:0000256" key="9">
    <source>
        <dbReference type="ARBA" id="ARBA00037606"/>
    </source>
</evidence>
<keyword evidence="6" id="KW-0325">Glycoprotein</keyword>
<evidence type="ECO:0000256" key="3">
    <source>
        <dbReference type="ARBA" id="ARBA00022525"/>
    </source>
</evidence>
<comment type="subcellular location">
    <subcellularLocation>
        <location evidence="1">Lysosome</location>
    </subcellularLocation>
    <subcellularLocation>
        <location evidence="2">Secreted</location>
    </subcellularLocation>
</comment>
<dbReference type="Gene3D" id="1.10.225.10">
    <property type="entry name" value="Saposin-like"/>
    <property type="match status" value="1"/>
</dbReference>
<dbReference type="InterPro" id="IPR008373">
    <property type="entry name" value="Saposin"/>
</dbReference>
<dbReference type="SMART" id="SM00741">
    <property type="entry name" value="SapB"/>
    <property type="match status" value="1"/>
</dbReference>
<organism evidence="14 15">
    <name type="scientific">Otus sunia</name>
    <name type="common">Oriental scops-owl</name>
    <dbReference type="NCBI Taxonomy" id="257818"/>
    <lineage>
        <taxon>Eukaryota</taxon>
        <taxon>Metazoa</taxon>
        <taxon>Chordata</taxon>
        <taxon>Craniata</taxon>
        <taxon>Vertebrata</taxon>
        <taxon>Euteleostomi</taxon>
        <taxon>Archelosauria</taxon>
        <taxon>Archosauria</taxon>
        <taxon>Dinosauria</taxon>
        <taxon>Saurischia</taxon>
        <taxon>Theropoda</taxon>
        <taxon>Coelurosauria</taxon>
        <taxon>Aves</taxon>
        <taxon>Neognathae</taxon>
        <taxon>Neoaves</taxon>
        <taxon>Telluraves</taxon>
        <taxon>Strigiformes</taxon>
        <taxon>Strigidae</taxon>
        <taxon>Otus</taxon>
    </lineage>
</organism>
<keyword evidence="15" id="KW-1185">Reference proteome</keyword>
<dbReference type="InterPro" id="IPR051428">
    <property type="entry name" value="Sphingo_Act-Surfact_Prot"/>
</dbReference>
<comment type="function">
    <text evidence="9">Saposin-B stimulates the hydrolysis of galacto-cerebroside sulfate by arylsulfatase A (EC 3.1.6.8), GM1 gangliosides by beta-galactosidase (EC 3.2.1.23) and globotriaosylceramide by alpha-galactosidase A (EC 3.2.1.22). Saposin-B forms a solubilizing complex with the substrates of the sphingolipid hydrolases.</text>
</comment>
<dbReference type="Ensembl" id="ENSOSUT00000023892.1">
    <property type="protein sequence ID" value="ENSOSUP00000023189.1"/>
    <property type="gene ID" value="ENSOSUG00000015871.1"/>
</dbReference>
<dbReference type="Pfam" id="PF02199">
    <property type="entry name" value="SapA"/>
    <property type="match status" value="1"/>
</dbReference>
<reference evidence="14" key="2">
    <citation type="submission" date="2025-09" db="UniProtKB">
        <authorList>
            <consortium name="Ensembl"/>
        </authorList>
    </citation>
    <scope>IDENTIFICATION</scope>
</reference>
<feature type="signal peptide" evidence="11">
    <location>
        <begin position="1"/>
        <end position="16"/>
    </location>
</feature>
<keyword evidence="4 11" id="KW-0732">Signal</keyword>
<evidence type="ECO:0000256" key="7">
    <source>
        <dbReference type="ARBA" id="ARBA00023228"/>
    </source>
</evidence>
<evidence type="ECO:0000256" key="6">
    <source>
        <dbReference type="ARBA" id="ARBA00023180"/>
    </source>
</evidence>
<evidence type="ECO:0000259" key="12">
    <source>
        <dbReference type="PROSITE" id="PS50015"/>
    </source>
</evidence>
<sequence>IPFLALLTVSPSLTAGASPLHECGERPEDWCRDVATAAKCGALELCQITVWDQALGKGIPCHLCQVVVSVVGKILQDNRTEEKLRLFLDKKCQYLPFQDWSVKCKRMVDTGILILSDPKVVCGTIKLCQPRESPAGALKFQKPPPAPAGPAQDFADLVAPFMANVPLLLNPQDLPRGEAQEMEEVCGDCLQLVAAVQLELRTSAAFAQALVAHAEVVGCPRVLTPCLPPAQCKRYLAKYADMATQLLQYMVSG</sequence>
<feature type="chain" id="PRO_5034281293" description="Prosaposin" evidence="11">
    <location>
        <begin position="17"/>
        <end position="253"/>
    </location>
</feature>
<feature type="domain" description="Saposin B-type" evidence="12">
    <location>
        <begin position="182"/>
        <end position="253"/>
    </location>
</feature>
<evidence type="ECO:0000313" key="14">
    <source>
        <dbReference type="Ensembl" id="ENSOSUP00000023189.1"/>
    </source>
</evidence>
<dbReference type="PANTHER" id="PTHR11480">
    <property type="entry name" value="SAPOSIN-RELATED"/>
    <property type="match status" value="1"/>
</dbReference>
<evidence type="ECO:0000256" key="5">
    <source>
        <dbReference type="ARBA" id="ARBA00023157"/>
    </source>
</evidence>
<accession>A0A8C8BNT8</accession>